<dbReference type="InterPro" id="IPR011051">
    <property type="entry name" value="RmlC_Cupin_sf"/>
</dbReference>
<dbReference type="EMBL" id="FXUO01000006">
    <property type="protein sequence ID" value="SMP94811.1"/>
    <property type="molecule type" value="Genomic_DNA"/>
</dbReference>
<protein>
    <submittedName>
        <fullName evidence="1">WxcM-like, C-terminal</fullName>
    </submittedName>
</protein>
<proteinExistence type="predicted"/>
<dbReference type="Proteomes" id="UP001158050">
    <property type="component" value="Unassembled WGS sequence"/>
</dbReference>
<dbReference type="Gene3D" id="2.60.120.10">
    <property type="entry name" value="Jelly Rolls"/>
    <property type="match status" value="1"/>
</dbReference>
<evidence type="ECO:0000313" key="2">
    <source>
        <dbReference type="Proteomes" id="UP001158050"/>
    </source>
</evidence>
<reference evidence="1 2" key="1">
    <citation type="submission" date="2017-05" db="EMBL/GenBank/DDBJ databases">
        <authorList>
            <person name="Varghese N."/>
            <person name="Submissions S."/>
        </authorList>
    </citation>
    <scope>NUCLEOTIDE SEQUENCE [LARGE SCALE GENOMIC DNA]</scope>
    <source>
        <strain evidence="1 2">DSM 18015</strain>
    </source>
</reference>
<dbReference type="RefSeq" id="WP_283417324.1">
    <property type="nucleotide sequence ID" value="NZ_FXUO01000006.1"/>
</dbReference>
<gene>
    <name evidence="1" type="ORF">SAMN05421679_106141</name>
</gene>
<keyword evidence="2" id="KW-1185">Reference proteome</keyword>
<evidence type="ECO:0000313" key="1">
    <source>
        <dbReference type="EMBL" id="SMP94811.1"/>
    </source>
</evidence>
<accession>A0ABY1R435</accession>
<comment type="caution">
    <text evidence="1">The sequence shown here is derived from an EMBL/GenBank/DDBJ whole genome shotgun (WGS) entry which is preliminary data.</text>
</comment>
<organism evidence="1 2">
    <name type="scientific">Epilithonimonas pallida</name>
    <dbReference type="NCBI Taxonomy" id="373671"/>
    <lineage>
        <taxon>Bacteria</taxon>
        <taxon>Pseudomonadati</taxon>
        <taxon>Bacteroidota</taxon>
        <taxon>Flavobacteriia</taxon>
        <taxon>Flavobacteriales</taxon>
        <taxon>Weeksellaceae</taxon>
        <taxon>Chryseobacterium group</taxon>
        <taxon>Epilithonimonas</taxon>
    </lineage>
</organism>
<dbReference type="InterPro" id="IPR014710">
    <property type="entry name" value="RmlC-like_jellyroll"/>
</dbReference>
<dbReference type="SUPFAM" id="SSF51182">
    <property type="entry name" value="RmlC-like cupins"/>
    <property type="match status" value="1"/>
</dbReference>
<name>A0ABY1R435_9FLAO</name>
<sequence>MDLPQIIEGGRYSDERGNLFFNNNFDASVIRRIYIIENNDPDFVRGWTGHKIEQRWFSAINGSFVIKLIKPDDWENPSYNLEIMEFEIASDRLDILHMPQGFASAIQAKEKDSKLLVMVDHALGEVNDEHRFPADYFEKI</sequence>